<organism evidence="1 2">
    <name type="scientific">Rhodocollybia butyracea</name>
    <dbReference type="NCBI Taxonomy" id="206335"/>
    <lineage>
        <taxon>Eukaryota</taxon>
        <taxon>Fungi</taxon>
        <taxon>Dikarya</taxon>
        <taxon>Basidiomycota</taxon>
        <taxon>Agaricomycotina</taxon>
        <taxon>Agaricomycetes</taxon>
        <taxon>Agaricomycetidae</taxon>
        <taxon>Agaricales</taxon>
        <taxon>Marasmiineae</taxon>
        <taxon>Omphalotaceae</taxon>
        <taxon>Rhodocollybia</taxon>
    </lineage>
</organism>
<evidence type="ECO:0000313" key="1">
    <source>
        <dbReference type="EMBL" id="KAF9064472.1"/>
    </source>
</evidence>
<name>A0A9P5U3D1_9AGAR</name>
<dbReference type="AlphaFoldDB" id="A0A9P5U3D1"/>
<gene>
    <name evidence="1" type="ORF">BDP27DRAFT_1367207</name>
</gene>
<dbReference type="OrthoDB" id="3121399at2759"/>
<comment type="caution">
    <text evidence="1">The sequence shown here is derived from an EMBL/GenBank/DDBJ whole genome shotgun (WGS) entry which is preliminary data.</text>
</comment>
<accession>A0A9P5U3D1</accession>
<protein>
    <submittedName>
        <fullName evidence="1">Uncharacterized protein</fullName>
    </submittedName>
</protein>
<evidence type="ECO:0000313" key="2">
    <source>
        <dbReference type="Proteomes" id="UP000772434"/>
    </source>
</evidence>
<dbReference type="EMBL" id="JADNRY010000123">
    <property type="protein sequence ID" value="KAF9064472.1"/>
    <property type="molecule type" value="Genomic_DNA"/>
</dbReference>
<reference evidence="1" key="1">
    <citation type="submission" date="2020-11" db="EMBL/GenBank/DDBJ databases">
        <authorList>
            <consortium name="DOE Joint Genome Institute"/>
            <person name="Ahrendt S."/>
            <person name="Riley R."/>
            <person name="Andreopoulos W."/>
            <person name="Labutti K."/>
            <person name="Pangilinan J."/>
            <person name="Ruiz-Duenas F.J."/>
            <person name="Barrasa J.M."/>
            <person name="Sanchez-Garcia M."/>
            <person name="Camarero S."/>
            <person name="Miyauchi S."/>
            <person name="Serrano A."/>
            <person name="Linde D."/>
            <person name="Babiker R."/>
            <person name="Drula E."/>
            <person name="Ayuso-Fernandez I."/>
            <person name="Pacheco R."/>
            <person name="Padilla G."/>
            <person name="Ferreira P."/>
            <person name="Barriuso J."/>
            <person name="Kellner H."/>
            <person name="Castanera R."/>
            <person name="Alfaro M."/>
            <person name="Ramirez L."/>
            <person name="Pisabarro A.G."/>
            <person name="Kuo A."/>
            <person name="Tritt A."/>
            <person name="Lipzen A."/>
            <person name="He G."/>
            <person name="Yan M."/>
            <person name="Ng V."/>
            <person name="Cullen D."/>
            <person name="Martin F."/>
            <person name="Rosso M.-N."/>
            <person name="Henrissat B."/>
            <person name="Hibbett D."/>
            <person name="Martinez A.T."/>
            <person name="Grigoriev I.V."/>
        </authorList>
    </citation>
    <scope>NUCLEOTIDE SEQUENCE</scope>
    <source>
        <strain evidence="1">AH 40177</strain>
    </source>
</reference>
<sequence length="180" mass="20431">MTSLQILYGLCQVEEPIDRVMSIDGALGVLRSWVREPTNNGQPVLFERYSQLSSPAYAYDNPRGLANMFTKLAEERKMMSENDLDGLMDRSYKGQKIMDLVYCPVELAKVGMRGMYTLMNLMDNGVFVYPEEAQLMVPVLEKVLTVTEDNVDDDMVGQKDCVQQLRNLFAKCCEGTYIRG</sequence>
<proteinExistence type="predicted"/>
<dbReference type="Proteomes" id="UP000772434">
    <property type="component" value="Unassembled WGS sequence"/>
</dbReference>
<keyword evidence="2" id="KW-1185">Reference proteome</keyword>